<evidence type="ECO:0000256" key="2">
    <source>
        <dbReference type="ARBA" id="ARBA00009819"/>
    </source>
</evidence>
<feature type="transmembrane region" description="Helical" evidence="12">
    <location>
        <begin position="131"/>
        <end position="154"/>
    </location>
</feature>
<keyword evidence="3 12" id="KW-0813">Transport</keyword>
<evidence type="ECO:0000313" key="15">
    <source>
        <dbReference type="Proteomes" id="UP001278571"/>
    </source>
</evidence>
<proteinExistence type="inferred from homology"/>
<keyword evidence="7 12" id="KW-0479">Metal-binding</keyword>
<evidence type="ECO:0000256" key="11">
    <source>
        <dbReference type="ARBA" id="ARBA00023136"/>
    </source>
</evidence>
<organism evidence="14 15">
    <name type="scientific">Streptomyces roseolus</name>
    <dbReference type="NCBI Taxonomy" id="67358"/>
    <lineage>
        <taxon>Bacteria</taxon>
        <taxon>Bacillati</taxon>
        <taxon>Actinomycetota</taxon>
        <taxon>Actinomycetes</taxon>
        <taxon>Kitasatosporales</taxon>
        <taxon>Streptomycetaceae</taxon>
        <taxon>Streptomyces</taxon>
    </lineage>
</organism>
<feature type="transmembrane region" description="Helical" evidence="12">
    <location>
        <begin position="12"/>
        <end position="34"/>
    </location>
</feature>
<evidence type="ECO:0000256" key="8">
    <source>
        <dbReference type="ARBA" id="ARBA00022982"/>
    </source>
</evidence>
<dbReference type="InterPro" id="IPR002585">
    <property type="entry name" value="Cyt-d_ubiquinol_oxidase_su_1"/>
</dbReference>
<keyword evidence="4 12" id="KW-1003">Cell membrane</keyword>
<evidence type="ECO:0000256" key="4">
    <source>
        <dbReference type="ARBA" id="ARBA00022475"/>
    </source>
</evidence>
<evidence type="ECO:0000256" key="6">
    <source>
        <dbReference type="ARBA" id="ARBA00022692"/>
    </source>
</evidence>
<feature type="compositionally biased region" description="Basic and acidic residues" evidence="13">
    <location>
        <begin position="419"/>
        <end position="430"/>
    </location>
</feature>
<keyword evidence="9 12" id="KW-1133">Transmembrane helix</keyword>
<feature type="transmembrane region" description="Helical" evidence="12">
    <location>
        <begin position="370"/>
        <end position="394"/>
    </location>
</feature>
<feature type="region of interest" description="Disordered" evidence="13">
    <location>
        <begin position="411"/>
        <end position="444"/>
    </location>
</feature>
<sequence>MNTADLARLQFAVTAGLHFLFVALTLGLVTVVAVTQTRATRARDPEARATGLRRVRFWGGLYVINYALGIISGIVQEFQFGLNWSGLSHAMGNVIGAPVAIETIVAFFLESTFLGMWAFGFGRLSARAHLVLIWLVALTAYLSTFWIMVVNGFMQKPVGHETSGGVTRVTDWGALLTNGATWYALVHIAGAVALLAGLFLAAVSASHLRRDHEVAFFRPTLKQGGILAAAGALVTVVAGLVHLDELKSYQPAKHAVVSGEGPSPEELNAAQVAQYGPGDWLPPEWVATPALIMIFIGIVMLFVSWIPATAARRTAVPPSRKRIRMWFAMALLPFGFIALLGGWLTREVGRQPWAVNGELTVAEAVSDTSFGAMLATVVALTTVLVLLVVVDWALITHYARLGPDAAFIGGADPLPGPRDPSDPDSPRDPLDPAAPGGADVRFSY</sequence>
<feature type="transmembrane region" description="Helical" evidence="12">
    <location>
        <begin position="224"/>
        <end position="243"/>
    </location>
</feature>
<evidence type="ECO:0000256" key="12">
    <source>
        <dbReference type="PIRNR" id="PIRNR006446"/>
    </source>
</evidence>
<feature type="transmembrane region" description="Helical" evidence="12">
    <location>
        <begin position="326"/>
        <end position="344"/>
    </location>
</feature>
<evidence type="ECO:0000256" key="13">
    <source>
        <dbReference type="SAM" id="MobiDB-lite"/>
    </source>
</evidence>
<keyword evidence="10 12" id="KW-0408">Iron</keyword>
<comment type="subcellular location">
    <subcellularLocation>
        <location evidence="1">Cell membrane</location>
        <topology evidence="1">Multi-pass membrane protein</topology>
    </subcellularLocation>
</comment>
<feature type="transmembrane region" description="Helical" evidence="12">
    <location>
        <begin position="55"/>
        <end position="75"/>
    </location>
</feature>
<evidence type="ECO:0000313" key="14">
    <source>
        <dbReference type="EMBL" id="MDX2294553.1"/>
    </source>
</evidence>
<dbReference type="PIRSF" id="PIRSF006446">
    <property type="entry name" value="Cyt_quinol_oxidase_1"/>
    <property type="match status" value="1"/>
</dbReference>
<feature type="transmembrane region" description="Helical" evidence="12">
    <location>
        <begin position="285"/>
        <end position="306"/>
    </location>
</feature>
<dbReference type="Proteomes" id="UP001278571">
    <property type="component" value="Unassembled WGS sequence"/>
</dbReference>
<dbReference type="PANTHER" id="PTHR30365">
    <property type="entry name" value="CYTOCHROME D UBIQUINOL OXIDASE"/>
    <property type="match status" value="1"/>
</dbReference>
<dbReference type="EMBL" id="JAWJZF010000393">
    <property type="protein sequence ID" value="MDX2294553.1"/>
    <property type="molecule type" value="Genomic_DNA"/>
</dbReference>
<keyword evidence="11 12" id="KW-0472">Membrane</keyword>
<evidence type="ECO:0000256" key="9">
    <source>
        <dbReference type="ARBA" id="ARBA00022989"/>
    </source>
</evidence>
<dbReference type="RefSeq" id="WP_319010858.1">
    <property type="nucleotide sequence ID" value="NZ_JAWJZF010000393.1"/>
</dbReference>
<dbReference type="Pfam" id="PF01654">
    <property type="entry name" value="Cyt_bd_oxida_I"/>
    <property type="match status" value="2"/>
</dbReference>
<evidence type="ECO:0000256" key="3">
    <source>
        <dbReference type="ARBA" id="ARBA00022448"/>
    </source>
</evidence>
<comment type="similarity">
    <text evidence="2 12">Belongs to the cytochrome ubiquinol oxidase subunit 1 family.</text>
</comment>
<protein>
    <submittedName>
        <fullName evidence="14">Cytochrome ubiquinol oxidase subunit I</fullName>
    </submittedName>
</protein>
<accession>A0ABU4K9U9</accession>
<evidence type="ECO:0000256" key="1">
    <source>
        <dbReference type="ARBA" id="ARBA00004651"/>
    </source>
</evidence>
<evidence type="ECO:0000256" key="5">
    <source>
        <dbReference type="ARBA" id="ARBA00022617"/>
    </source>
</evidence>
<keyword evidence="15" id="KW-1185">Reference proteome</keyword>
<name>A0ABU4K9U9_9ACTN</name>
<keyword evidence="6 12" id="KW-0812">Transmembrane</keyword>
<dbReference type="PANTHER" id="PTHR30365:SF14">
    <property type="entry name" value="CYTOCHROME BD MENAQUINOL OXIDASE SUBUNIT I-RELATED"/>
    <property type="match status" value="1"/>
</dbReference>
<keyword evidence="5 12" id="KW-0349">Heme</keyword>
<gene>
    <name evidence="14" type="ORF">R2363_20545</name>
</gene>
<feature type="transmembrane region" description="Helical" evidence="12">
    <location>
        <begin position="182"/>
        <end position="203"/>
    </location>
</feature>
<evidence type="ECO:0000256" key="10">
    <source>
        <dbReference type="ARBA" id="ARBA00023004"/>
    </source>
</evidence>
<comment type="caution">
    <text evidence="14">The sequence shown here is derived from an EMBL/GenBank/DDBJ whole genome shotgun (WGS) entry which is preliminary data.</text>
</comment>
<keyword evidence="8 12" id="KW-0249">Electron transport</keyword>
<reference evidence="14 15" key="1">
    <citation type="submission" date="2023-10" db="EMBL/GenBank/DDBJ databases">
        <authorList>
            <person name="Wang X.X."/>
        </authorList>
    </citation>
    <scope>NUCLEOTIDE SEQUENCE [LARGE SCALE GENOMIC DNA]</scope>
    <source>
        <strain evidence="14 15">NBRC 12816</strain>
    </source>
</reference>
<feature type="transmembrane region" description="Helical" evidence="12">
    <location>
        <begin position="95"/>
        <end position="119"/>
    </location>
</feature>
<evidence type="ECO:0000256" key="7">
    <source>
        <dbReference type="ARBA" id="ARBA00022723"/>
    </source>
</evidence>